<evidence type="ECO:0000256" key="1">
    <source>
        <dbReference type="SAM" id="MobiDB-lite"/>
    </source>
</evidence>
<name>A0ABQ4FJY1_9ACTN</name>
<comment type="caution">
    <text evidence="2">The sequence shown here is derived from an EMBL/GenBank/DDBJ whole genome shotgun (WGS) entry which is preliminary data.</text>
</comment>
<feature type="compositionally biased region" description="Low complexity" evidence="1">
    <location>
        <begin position="1"/>
        <end position="15"/>
    </location>
</feature>
<reference evidence="2 3" key="1">
    <citation type="submission" date="2021-01" db="EMBL/GenBank/DDBJ databases">
        <title>Whole genome shotgun sequence of Microbispora amethystogenes NBRC 101907.</title>
        <authorList>
            <person name="Komaki H."/>
            <person name="Tamura T."/>
        </authorList>
    </citation>
    <scope>NUCLEOTIDE SEQUENCE [LARGE SCALE GENOMIC DNA]</scope>
    <source>
        <strain evidence="2 3">NBRC 101907</strain>
    </source>
</reference>
<evidence type="ECO:0000313" key="3">
    <source>
        <dbReference type="Proteomes" id="UP000651728"/>
    </source>
</evidence>
<keyword evidence="3" id="KW-1185">Reference proteome</keyword>
<feature type="compositionally biased region" description="Low complexity" evidence="1">
    <location>
        <begin position="97"/>
        <end position="108"/>
    </location>
</feature>
<feature type="region of interest" description="Disordered" evidence="1">
    <location>
        <begin position="1"/>
        <end position="108"/>
    </location>
</feature>
<sequence>MRRGSSYRSRGPGVPRRSRTAPGEGVDEAVAGVEAYDAREHQARRGGGEERAGGAWFERPRHHQHDRELPGRGGRGGGQTGNAVPHQAAPEEPPAKPAKAGQPAMSRP</sequence>
<feature type="compositionally biased region" description="Gly residues" evidence="1">
    <location>
        <begin position="71"/>
        <end position="80"/>
    </location>
</feature>
<gene>
    <name evidence="2" type="ORF">Mam01_52980</name>
</gene>
<protein>
    <submittedName>
        <fullName evidence="2">Uncharacterized protein</fullName>
    </submittedName>
</protein>
<evidence type="ECO:0000313" key="2">
    <source>
        <dbReference type="EMBL" id="GIH35134.1"/>
    </source>
</evidence>
<organism evidence="2 3">
    <name type="scientific">Microbispora amethystogenes</name>
    <dbReference type="NCBI Taxonomy" id="1427754"/>
    <lineage>
        <taxon>Bacteria</taxon>
        <taxon>Bacillati</taxon>
        <taxon>Actinomycetota</taxon>
        <taxon>Actinomycetes</taxon>
        <taxon>Streptosporangiales</taxon>
        <taxon>Streptosporangiaceae</taxon>
        <taxon>Microbispora</taxon>
    </lineage>
</organism>
<dbReference type="Proteomes" id="UP000651728">
    <property type="component" value="Unassembled WGS sequence"/>
</dbReference>
<feature type="compositionally biased region" description="Basic and acidic residues" evidence="1">
    <location>
        <begin position="36"/>
        <end position="52"/>
    </location>
</feature>
<proteinExistence type="predicted"/>
<dbReference type="EMBL" id="BOOB01000042">
    <property type="protein sequence ID" value="GIH35134.1"/>
    <property type="molecule type" value="Genomic_DNA"/>
</dbReference>
<accession>A0ABQ4FJY1</accession>